<dbReference type="EMBL" id="BMAR01000005">
    <property type="protein sequence ID" value="GFR43113.1"/>
    <property type="molecule type" value="Genomic_DNA"/>
</dbReference>
<feature type="region of interest" description="Disordered" evidence="1">
    <location>
        <begin position="350"/>
        <end position="369"/>
    </location>
</feature>
<feature type="region of interest" description="Disordered" evidence="1">
    <location>
        <begin position="224"/>
        <end position="295"/>
    </location>
</feature>
<feature type="non-terminal residue" evidence="2">
    <location>
        <position position="1"/>
    </location>
</feature>
<reference evidence="2 3" key="1">
    <citation type="journal article" date="2021" name="Sci. Rep.">
        <title>Genome sequencing of the multicellular alga Astrephomene provides insights into convergent evolution of germ-soma differentiation.</title>
        <authorList>
            <person name="Yamashita S."/>
            <person name="Yamamoto K."/>
            <person name="Matsuzaki R."/>
            <person name="Suzuki S."/>
            <person name="Yamaguchi H."/>
            <person name="Hirooka S."/>
            <person name="Minakuchi Y."/>
            <person name="Miyagishima S."/>
            <person name="Kawachi M."/>
            <person name="Toyoda A."/>
            <person name="Nozaki H."/>
        </authorList>
    </citation>
    <scope>NUCLEOTIDE SEQUENCE [LARGE SCALE GENOMIC DNA]</scope>
    <source>
        <strain evidence="2 3">NIES-4017</strain>
    </source>
</reference>
<name>A0AAD3HJM2_9CHLO</name>
<evidence type="ECO:0000256" key="1">
    <source>
        <dbReference type="SAM" id="MobiDB-lite"/>
    </source>
</evidence>
<protein>
    <submittedName>
        <fullName evidence="2">Uncharacterized protein</fullName>
    </submittedName>
</protein>
<gene>
    <name evidence="2" type="ORF">Agub_g4114</name>
</gene>
<organism evidence="2 3">
    <name type="scientific">Astrephomene gubernaculifera</name>
    <dbReference type="NCBI Taxonomy" id="47775"/>
    <lineage>
        <taxon>Eukaryota</taxon>
        <taxon>Viridiplantae</taxon>
        <taxon>Chlorophyta</taxon>
        <taxon>core chlorophytes</taxon>
        <taxon>Chlorophyceae</taxon>
        <taxon>CS clade</taxon>
        <taxon>Chlamydomonadales</taxon>
        <taxon>Astrephomenaceae</taxon>
        <taxon>Astrephomene</taxon>
    </lineage>
</organism>
<evidence type="ECO:0000313" key="3">
    <source>
        <dbReference type="Proteomes" id="UP001054857"/>
    </source>
</evidence>
<comment type="caution">
    <text evidence="2">The sequence shown here is derived from an EMBL/GenBank/DDBJ whole genome shotgun (WGS) entry which is preliminary data.</text>
</comment>
<keyword evidence="3" id="KW-1185">Reference proteome</keyword>
<dbReference type="AlphaFoldDB" id="A0AAD3HJM2"/>
<proteinExistence type="predicted"/>
<dbReference type="Proteomes" id="UP001054857">
    <property type="component" value="Unassembled WGS sequence"/>
</dbReference>
<feature type="compositionally biased region" description="Polar residues" evidence="1">
    <location>
        <begin position="360"/>
        <end position="369"/>
    </location>
</feature>
<accession>A0AAD3HJM2</accession>
<sequence>HDYGGRLPYGNFGCGLRSTLLSVDQIGNLSDQQLKLYLKQVIETTRAEAEKTRDCIGTLGGRMSELEVKISTASDKHEALAHATHQQFEIVNGHIGEHTSQIQKLASDIAEMKKQLDQECSGTPSTQAMLLSKRCCMRGAHLIIGNIPANVPCETVWKDLLKFMQANGAAFDILAAEDLPCMRRTMTSTTMLAVGGASASWKALTLSSARLLWRMLAAARDHPIPSTRLPQQTNLSPPPPFSTTIRIASTRRQTAAASSSSRLPWSRDSSQHHSLSQLRRRRRWVQSTKQAPQPALGRGLQLWTWPVHPHMETSPRWLTTSEHWRQPRPLVPPTPPVLEAASCWTPALGSTLAGSRRGQRASNAEGVST</sequence>
<feature type="compositionally biased region" description="Low complexity" evidence="1">
    <location>
        <begin position="242"/>
        <end position="277"/>
    </location>
</feature>
<evidence type="ECO:0000313" key="2">
    <source>
        <dbReference type="EMBL" id="GFR43113.1"/>
    </source>
</evidence>